<dbReference type="RefSeq" id="WP_306972211.1">
    <property type="nucleotide sequence ID" value="NZ_JAUSZV010000004.1"/>
</dbReference>
<feature type="compositionally biased region" description="Basic residues" evidence="1">
    <location>
        <begin position="1"/>
        <end position="10"/>
    </location>
</feature>
<gene>
    <name evidence="2" type="ORF">QFZ22_000619</name>
</gene>
<reference evidence="2" key="1">
    <citation type="submission" date="2023-07" db="EMBL/GenBank/DDBJ databases">
        <title>Comparative genomics of wheat-associated soil bacteria to identify genetic determinants of phenazine resistance.</title>
        <authorList>
            <person name="Mouncey N."/>
        </authorList>
    </citation>
    <scope>NUCLEOTIDE SEQUENCE</scope>
    <source>
        <strain evidence="2">V4I22</strain>
    </source>
</reference>
<proteinExistence type="predicted"/>
<accession>A0AAW8F4B2</accession>
<comment type="caution">
    <text evidence="2">The sequence shown here is derived from an EMBL/GenBank/DDBJ whole genome shotgun (WGS) entry which is preliminary data.</text>
</comment>
<dbReference type="EMBL" id="JAUSZV010000004">
    <property type="protein sequence ID" value="MDQ0904634.1"/>
    <property type="molecule type" value="Genomic_DNA"/>
</dbReference>
<sequence>MGKASRGKKERSRDRAGQWTATGAARAAHRLREQTRQTLTANPWVQMTLASNMNNVVAELHAVLANSGLIDLEGQPEGIARDAAMSMTLGKQGYRPPWPRVAGDAATWQMRQIEKLLRQAELLVISPAAHAAVMAAAATLDTADISTLDRDRDVLVPTGLLVLPEPIVVVNRTGTLSDTRAFGWQFITQHQMLPTAQYPGVLVTTFMDRDGPVQPAGWRQAVSQARAVGSPVPRLMPDGMYGMRGDACLAEESTEMLADLSEHHRQMQRALAQASQWRAEPVPETGEWGGGRVEDPYDDFVGRYMFAFFRLNSQGITAVSSPGASAGTATGTGDAPVPRDPDVRVIRLAAPSPRPSDPAGETKRVYHHRWPVRMHKVRQWYPSRQEHRVIWRGPYIKGPADAPLMMGEKVYLVDS</sequence>
<feature type="compositionally biased region" description="Low complexity" evidence="1">
    <location>
        <begin position="319"/>
        <end position="336"/>
    </location>
</feature>
<feature type="region of interest" description="Disordered" evidence="1">
    <location>
        <begin position="319"/>
        <end position="340"/>
    </location>
</feature>
<dbReference type="AlphaFoldDB" id="A0AAW8F4B2"/>
<organism evidence="2 3">
    <name type="scientific">Streptomyces canus</name>
    <dbReference type="NCBI Taxonomy" id="58343"/>
    <lineage>
        <taxon>Bacteria</taxon>
        <taxon>Bacillati</taxon>
        <taxon>Actinomycetota</taxon>
        <taxon>Actinomycetes</taxon>
        <taxon>Kitasatosporales</taxon>
        <taxon>Streptomycetaceae</taxon>
        <taxon>Streptomyces</taxon>
        <taxon>Streptomyces aurantiacus group</taxon>
    </lineage>
</organism>
<evidence type="ECO:0000313" key="3">
    <source>
        <dbReference type="Proteomes" id="UP001234216"/>
    </source>
</evidence>
<feature type="region of interest" description="Disordered" evidence="1">
    <location>
        <begin position="1"/>
        <end position="34"/>
    </location>
</feature>
<name>A0AAW8F4B2_9ACTN</name>
<protein>
    <submittedName>
        <fullName evidence="2">Uncharacterized protein</fullName>
    </submittedName>
</protein>
<dbReference type="Proteomes" id="UP001234216">
    <property type="component" value="Unassembled WGS sequence"/>
</dbReference>
<evidence type="ECO:0000313" key="2">
    <source>
        <dbReference type="EMBL" id="MDQ0904634.1"/>
    </source>
</evidence>
<evidence type="ECO:0000256" key="1">
    <source>
        <dbReference type="SAM" id="MobiDB-lite"/>
    </source>
</evidence>